<keyword evidence="3" id="KW-1185">Reference proteome</keyword>
<feature type="region of interest" description="Disordered" evidence="1">
    <location>
        <begin position="134"/>
        <end position="155"/>
    </location>
</feature>
<organism evidence="2 3">
    <name type="scientific">Aspergillus parasiticus</name>
    <dbReference type="NCBI Taxonomy" id="5067"/>
    <lineage>
        <taxon>Eukaryota</taxon>
        <taxon>Fungi</taxon>
        <taxon>Dikarya</taxon>
        <taxon>Ascomycota</taxon>
        <taxon>Pezizomycotina</taxon>
        <taxon>Eurotiomycetes</taxon>
        <taxon>Eurotiomycetidae</taxon>
        <taxon>Eurotiales</taxon>
        <taxon>Aspergillaceae</taxon>
        <taxon>Aspergillus</taxon>
        <taxon>Aspergillus subgen. Circumdati</taxon>
    </lineage>
</organism>
<gene>
    <name evidence="2" type="ORF">BDV34DRAFT_208322</name>
</gene>
<reference evidence="2 3" key="1">
    <citation type="submission" date="2019-04" db="EMBL/GenBank/DDBJ databases">
        <title>Fungal friends and foes A comparative genomics study of 23 Aspergillus species from section Flavi.</title>
        <authorList>
            <consortium name="DOE Joint Genome Institute"/>
            <person name="Kjaerbolling I."/>
            <person name="Vesth T.C."/>
            <person name="Frisvad J.C."/>
            <person name="Nybo J.L."/>
            <person name="Theobald S."/>
            <person name="Kildgaard S."/>
            <person name="Petersen T.I."/>
            <person name="Kuo A."/>
            <person name="Sato A."/>
            <person name="Lyhne E.K."/>
            <person name="Kogle M.E."/>
            <person name="Wiebenga A."/>
            <person name="Kun R.S."/>
            <person name="Lubbers R.J."/>
            <person name="Makela M.R."/>
            <person name="Barry K."/>
            <person name="Chovatia M."/>
            <person name="Clum A."/>
            <person name="Daum C."/>
            <person name="Haridas S."/>
            <person name="He G."/>
            <person name="LaButti K."/>
            <person name="Lipzen A."/>
            <person name="Mondo S."/>
            <person name="Pangilinan J."/>
            <person name="Riley R."/>
            <person name="Salamov A."/>
            <person name="Simmons B.A."/>
            <person name="Magnuson J.K."/>
            <person name="Henrissat B."/>
            <person name="Mortensen U.H."/>
            <person name="Larsen T.O."/>
            <person name="De vries R.P."/>
            <person name="Grigoriev I.V."/>
            <person name="Machida M."/>
            <person name="Baker S.E."/>
            <person name="Andersen M.R."/>
        </authorList>
    </citation>
    <scope>NUCLEOTIDE SEQUENCE [LARGE SCALE GENOMIC DNA]</scope>
    <source>
        <strain evidence="2 3">CBS 117618</strain>
    </source>
</reference>
<dbReference type="EMBL" id="ML734937">
    <property type="protein sequence ID" value="KAB8211767.1"/>
    <property type="molecule type" value="Genomic_DNA"/>
</dbReference>
<protein>
    <submittedName>
        <fullName evidence="2">Uncharacterized protein</fullName>
    </submittedName>
</protein>
<name>A0A5N6E3G7_ASPPA</name>
<evidence type="ECO:0000313" key="3">
    <source>
        <dbReference type="Proteomes" id="UP000326532"/>
    </source>
</evidence>
<proteinExistence type="predicted"/>
<evidence type="ECO:0000313" key="2">
    <source>
        <dbReference type="EMBL" id="KAB8211767.1"/>
    </source>
</evidence>
<evidence type="ECO:0000256" key="1">
    <source>
        <dbReference type="SAM" id="MobiDB-lite"/>
    </source>
</evidence>
<dbReference type="AlphaFoldDB" id="A0A5N6E3G7"/>
<dbReference type="Proteomes" id="UP000326532">
    <property type="component" value="Unassembled WGS sequence"/>
</dbReference>
<feature type="region of interest" description="Disordered" evidence="1">
    <location>
        <begin position="184"/>
        <end position="216"/>
    </location>
</feature>
<feature type="compositionally biased region" description="Polar residues" evidence="1">
    <location>
        <begin position="185"/>
        <end position="196"/>
    </location>
</feature>
<accession>A0A5N6E3G7</accession>
<dbReference type="VEuPathDB" id="FungiDB:BDV34DRAFT_208322"/>
<sequence length="216" mass="24033">MSILRGKSTAPLVSVSVTQFIALSTKRKQPEATYAEIVACAETFRPTGAATANERDQALGEKLEATCELQIGRTMVPSTSLVFERFRRFQEIPFSTRLFLSRPLVERGRPSKIEEVVIREVRWLLAEAVEISHKHPSSPLGPDSDKSIQVQSVRPPRTSTVMIEISHEKIGTFVSHRLRLEMSSAKDTSVQQTQTLGVLDTESEPPGYEDSGRMPP</sequence>